<feature type="chain" id="PRO_5006914569" evidence="2">
    <location>
        <begin position="23"/>
        <end position="373"/>
    </location>
</feature>
<dbReference type="AlphaFoldDB" id="A0A0W0V8A3"/>
<dbReference type="OrthoDB" id="5652104at2"/>
<keyword evidence="5" id="KW-1185">Reference proteome</keyword>
<evidence type="ECO:0000313" key="5">
    <source>
        <dbReference type="Proteomes" id="UP000055035"/>
    </source>
</evidence>
<dbReference type="STRING" id="456.Ljor_0669"/>
<evidence type="ECO:0000313" key="4">
    <source>
        <dbReference type="EMBL" id="KTD16363.1"/>
    </source>
</evidence>
<dbReference type="SUPFAM" id="SSF110997">
    <property type="entry name" value="Sporulation related repeat"/>
    <property type="match status" value="1"/>
</dbReference>
<dbReference type="Proteomes" id="UP000055035">
    <property type="component" value="Unassembled WGS sequence"/>
</dbReference>
<dbReference type="GO" id="GO:0042834">
    <property type="term" value="F:peptidoglycan binding"/>
    <property type="evidence" value="ECO:0007669"/>
    <property type="project" value="InterPro"/>
</dbReference>
<evidence type="ECO:0000256" key="1">
    <source>
        <dbReference type="ARBA" id="ARBA00022729"/>
    </source>
</evidence>
<dbReference type="RefSeq" id="WP_058470224.1">
    <property type="nucleotide sequence ID" value="NZ_CAAAIC010000004.1"/>
</dbReference>
<protein>
    <submittedName>
        <fullName evidence="4">Sporulation related domain protein</fullName>
    </submittedName>
</protein>
<dbReference type="SUPFAM" id="SSF56925">
    <property type="entry name" value="OMPA-like"/>
    <property type="match status" value="1"/>
</dbReference>
<dbReference type="PATRIC" id="fig|456.5.peg.706"/>
<dbReference type="PROSITE" id="PS51724">
    <property type="entry name" value="SPOR"/>
    <property type="match status" value="1"/>
</dbReference>
<organism evidence="4 5">
    <name type="scientific">Legionella jordanis</name>
    <dbReference type="NCBI Taxonomy" id="456"/>
    <lineage>
        <taxon>Bacteria</taxon>
        <taxon>Pseudomonadati</taxon>
        <taxon>Pseudomonadota</taxon>
        <taxon>Gammaproteobacteria</taxon>
        <taxon>Legionellales</taxon>
        <taxon>Legionellaceae</taxon>
        <taxon>Legionella</taxon>
    </lineage>
</organism>
<keyword evidence="1 2" id="KW-0732">Signal</keyword>
<dbReference type="InterPro" id="IPR011250">
    <property type="entry name" value="OMP/PagP_B-barrel"/>
</dbReference>
<dbReference type="InterPro" id="IPR036680">
    <property type="entry name" value="SPOR-like_sf"/>
</dbReference>
<feature type="signal peptide" evidence="2">
    <location>
        <begin position="1"/>
        <end position="22"/>
    </location>
</feature>
<dbReference type="Gene3D" id="2.40.160.20">
    <property type="match status" value="1"/>
</dbReference>
<comment type="caution">
    <text evidence="4">The sequence shown here is derived from an EMBL/GenBank/DDBJ whole genome shotgun (WGS) entry which is preliminary data.</text>
</comment>
<reference evidence="4 5" key="1">
    <citation type="submission" date="2015-11" db="EMBL/GenBank/DDBJ databases">
        <title>Genomic analysis of 38 Legionella species identifies large and diverse effector repertoires.</title>
        <authorList>
            <person name="Burstein D."/>
            <person name="Amaro F."/>
            <person name="Zusman T."/>
            <person name="Lifshitz Z."/>
            <person name="Cohen O."/>
            <person name="Gilbert J.A."/>
            <person name="Pupko T."/>
            <person name="Shuman H.A."/>
            <person name="Segal G."/>
        </authorList>
    </citation>
    <scope>NUCLEOTIDE SEQUENCE [LARGE SCALE GENOMIC DNA]</scope>
    <source>
        <strain evidence="4 5">BL-540</strain>
    </source>
</reference>
<dbReference type="InterPro" id="IPR027385">
    <property type="entry name" value="Beta-barrel_OMP"/>
</dbReference>
<dbReference type="EMBL" id="LNYJ01000011">
    <property type="protein sequence ID" value="KTD16363.1"/>
    <property type="molecule type" value="Genomic_DNA"/>
</dbReference>
<name>A0A0W0V8A3_9GAMM</name>
<gene>
    <name evidence="4" type="ORF">Ljor_0669</name>
</gene>
<feature type="domain" description="SPOR" evidence="3">
    <location>
        <begin position="36"/>
        <end position="113"/>
    </location>
</feature>
<proteinExistence type="predicted"/>
<accession>A0A0W0V8A3</accession>
<dbReference type="InterPro" id="IPR007730">
    <property type="entry name" value="SPOR-like_dom"/>
</dbReference>
<sequence length="373" mass="41066">MKHLLGVSIAAGLLTVSSLPEAHATTLYGWPKSGHISGHAPFYIQLAAFKNYKAAIQYSQKIQKQYSYPVSLQKKGNYYKVILGPISDLKKLKHHNRAIKPIESSINSHTRNQTKSFPAPLPLHPSSSIKENPSLSAVLPTTGWIFTAGIGISQPDINKSIYVNNGSEMPPYNLDTLSVNKKDMTTALGAVSYGWFSDQLWLPAYSLGIRYQHLFLENMGGTVTQYSIPEFRNYRYNWELSSDVWSLFGKINLVQQYHLSPYIDGGIGVAANKAGAYRETPIADVTPRVSPGFEKHSHTDLAYHVGAGIDVAFSNAISLSLGYEFQDLGSISSASGNFSWAGERLNLDKFQTNSVFLSVSYVFGNTAAVELTK</sequence>
<evidence type="ECO:0000256" key="2">
    <source>
        <dbReference type="SAM" id="SignalP"/>
    </source>
</evidence>
<evidence type="ECO:0000259" key="3">
    <source>
        <dbReference type="PROSITE" id="PS51724"/>
    </source>
</evidence>
<dbReference type="Gene3D" id="3.30.70.1070">
    <property type="entry name" value="Sporulation related repeat"/>
    <property type="match status" value="1"/>
</dbReference>
<dbReference type="Pfam" id="PF13505">
    <property type="entry name" value="OMP_b-brl"/>
    <property type="match status" value="1"/>
</dbReference>
<dbReference type="Pfam" id="PF05036">
    <property type="entry name" value="SPOR"/>
    <property type="match status" value="1"/>
</dbReference>